<dbReference type="EMBL" id="CP036425">
    <property type="protein sequence ID" value="QDU34807.1"/>
    <property type="molecule type" value="Genomic_DNA"/>
</dbReference>
<protein>
    <submittedName>
        <fullName evidence="1">Uncharacterized protein</fullName>
    </submittedName>
</protein>
<proteinExistence type="predicted"/>
<accession>A0A517YX65</accession>
<sequence>MDELYEVEGDTEWEPEGWRDENGVVGSLIKLRVAVVKKLAVRGELPRHGEVAELIAAGFPPVAS</sequence>
<keyword evidence="2" id="KW-1185">Reference proteome</keyword>
<name>A0A517YX65_9BACT</name>
<dbReference type="AlphaFoldDB" id="A0A517YX65"/>
<dbReference type="KEGG" id="pcor:KS4_28830"/>
<organism evidence="1 2">
    <name type="scientific">Poriferisphaera corsica</name>
    <dbReference type="NCBI Taxonomy" id="2528020"/>
    <lineage>
        <taxon>Bacteria</taxon>
        <taxon>Pseudomonadati</taxon>
        <taxon>Planctomycetota</taxon>
        <taxon>Phycisphaerae</taxon>
        <taxon>Phycisphaerales</taxon>
        <taxon>Phycisphaeraceae</taxon>
        <taxon>Poriferisphaera</taxon>
    </lineage>
</organism>
<evidence type="ECO:0000313" key="1">
    <source>
        <dbReference type="EMBL" id="QDU34807.1"/>
    </source>
</evidence>
<reference evidence="1 2" key="1">
    <citation type="submission" date="2019-02" db="EMBL/GenBank/DDBJ databases">
        <title>Deep-cultivation of Planctomycetes and their phenomic and genomic characterization uncovers novel biology.</title>
        <authorList>
            <person name="Wiegand S."/>
            <person name="Jogler M."/>
            <person name="Boedeker C."/>
            <person name="Pinto D."/>
            <person name="Vollmers J."/>
            <person name="Rivas-Marin E."/>
            <person name="Kohn T."/>
            <person name="Peeters S.H."/>
            <person name="Heuer A."/>
            <person name="Rast P."/>
            <person name="Oberbeckmann S."/>
            <person name="Bunk B."/>
            <person name="Jeske O."/>
            <person name="Meyerdierks A."/>
            <person name="Storesund J.E."/>
            <person name="Kallscheuer N."/>
            <person name="Luecker S."/>
            <person name="Lage O.M."/>
            <person name="Pohl T."/>
            <person name="Merkel B.J."/>
            <person name="Hornburger P."/>
            <person name="Mueller R.-W."/>
            <person name="Bruemmer F."/>
            <person name="Labrenz M."/>
            <person name="Spormann A.M."/>
            <person name="Op den Camp H."/>
            <person name="Overmann J."/>
            <person name="Amann R."/>
            <person name="Jetten M.S.M."/>
            <person name="Mascher T."/>
            <person name="Medema M.H."/>
            <person name="Devos D.P."/>
            <person name="Kaster A.-K."/>
            <person name="Ovreas L."/>
            <person name="Rohde M."/>
            <person name="Galperin M.Y."/>
            <person name="Jogler C."/>
        </authorList>
    </citation>
    <scope>NUCLEOTIDE SEQUENCE [LARGE SCALE GENOMIC DNA]</scope>
    <source>
        <strain evidence="1 2">KS4</strain>
    </source>
</reference>
<evidence type="ECO:0000313" key="2">
    <source>
        <dbReference type="Proteomes" id="UP000317369"/>
    </source>
</evidence>
<dbReference type="Proteomes" id="UP000317369">
    <property type="component" value="Chromosome"/>
</dbReference>
<gene>
    <name evidence="1" type="ORF">KS4_28830</name>
</gene>